<organism evidence="2 3">
    <name type="scientific">Pontibacterium sinense</name>
    <dbReference type="NCBI Taxonomy" id="2781979"/>
    <lineage>
        <taxon>Bacteria</taxon>
        <taxon>Pseudomonadati</taxon>
        <taxon>Pseudomonadota</taxon>
        <taxon>Gammaproteobacteria</taxon>
        <taxon>Oceanospirillales</taxon>
        <taxon>Oceanospirillaceae</taxon>
        <taxon>Pontibacterium</taxon>
    </lineage>
</organism>
<gene>
    <name evidence="2" type="ORF">IOQ59_03140</name>
</gene>
<evidence type="ECO:0000313" key="2">
    <source>
        <dbReference type="EMBL" id="MBE9396254.1"/>
    </source>
</evidence>
<dbReference type="Pfam" id="PF13443">
    <property type="entry name" value="HTH_26"/>
    <property type="match status" value="1"/>
</dbReference>
<comment type="caution">
    <text evidence="2">The sequence shown here is derived from an EMBL/GenBank/DDBJ whole genome shotgun (WGS) entry which is preliminary data.</text>
</comment>
<dbReference type="Proteomes" id="UP000640333">
    <property type="component" value="Unassembled WGS sequence"/>
</dbReference>
<keyword evidence="3" id="KW-1185">Reference proteome</keyword>
<accession>A0A8J7JYA7</accession>
<dbReference type="GO" id="GO:0003677">
    <property type="term" value="F:DNA binding"/>
    <property type="evidence" value="ECO:0007669"/>
    <property type="project" value="InterPro"/>
</dbReference>
<dbReference type="SUPFAM" id="SSF47413">
    <property type="entry name" value="lambda repressor-like DNA-binding domains"/>
    <property type="match status" value="1"/>
</dbReference>
<sequence length="244" mass="28034">MLQTSALVGTLKQQLKASGKTYADIARDLQLSEASVKRLFSENNFSLHRLEMICDSIGITFTDLIEKMAQQQQTLTQLTLEQEKEVAEDVVLLLIAVSVINGFSFDDLLKQYDVGEPECVQKLAKLDRLKLIELLPGNRIRLLVSPNFNWLPNGPIQKFFQEKVEQDFFRSRFDKQNEKLLVLNAVLSPAANAELQRKMQTLAHDFNAIMKRDAQLPLTDRKGTTMVLALRQWQYSLFNNYRKK</sequence>
<dbReference type="RefSeq" id="WP_193951800.1">
    <property type="nucleotide sequence ID" value="NZ_JADEYS010000002.1"/>
</dbReference>
<evidence type="ECO:0000313" key="3">
    <source>
        <dbReference type="Proteomes" id="UP000640333"/>
    </source>
</evidence>
<dbReference type="PROSITE" id="PS50943">
    <property type="entry name" value="HTH_CROC1"/>
    <property type="match status" value="1"/>
</dbReference>
<evidence type="ECO:0000259" key="1">
    <source>
        <dbReference type="PROSITE" id="PS50943"/>
    </source>
</evidence>
<proteinExistence type="predicted"/>
<dbReference type="InterPro" id="IPR010982">
    <property type="entry name" value="Lambda_DNA-bd_dom_sf"/>
</dbReference>
<dbReference type="InterPro" id="IPR001387">
    <property type="entry name" value="Cro/C1-type_HTH"/>
</dbReference>
<reference evidence="2" key="1">
    <citation type="submission" date="2020-10" db="EMBL/GenBank/DDBJ databases">
        <title>Bacterium isolated from coastal waters sediment.</title>
        <authorList>
            <person name="Chen R.-J."/>
            <person name="Lu D.-C."/>
            <person name="Zhu K.-L."/>
            <person name="Du Z.-J."/>
        </authorList>
    </citation>
    <scope>NUCLEOTIDE SEQUENCE</scope>
    <source>
        <strain evidence="2">N1Y112</strain>
    </source>
</reference>
<name>A0A8J7JYA7_9GAMM</name>
<feature type="domain" description="HTH cro/C1-type" evidence="1">
    <location>
        <begin position="11"/>
        <end position="64"/>
    </location>
</feature>
<protein>
    <submittedName>
        <fullName evidence="2">Helix-turn-helix transcriptional regulator</fullName>
    </submittedName>
</protein>
<dbReference type="EMBL" id="JADEYS010000002">
    <property type="protein sequence ID" value="MBE9396254.1"/>
    <property type="molecule type" value="Genomic_DNA"/>
</dbReference>
<dbReference type="AlphaFoldDB" id="A0A8J7JYA7"/>